<dbReference type="AlphaFoldDB" id="L9ZYX6"/>
<dbReference type="EMBL" id="AOIM01000026">
    <property type="protein sequence ID" value="ELY91720.1"/>
    <property type="molecule type" value="Genomic_DNA"/>
</dbReference>
<organism evidence="2 3">
    <name type="scientific">Natrialba hulunbeirensis JCM 10989</name>
    <dbReference type="NCBI Taxonomy" id="1227493"/>
    <lineage>
        <taxon>Archaea</taxon>
        <taxon>Methanobacteriati</taxon>
        <taxon>Methanobacteriota</taxon>
        <taxon>Stenosarchaea group</taxon>
        <taxon>Halobacteria</taxon>
        <taxon>Halobacteriales</taxon>
        <taxon>Natrialbaceae</taxon>
        <taxon>Natrialba</taxon>
    </lineage>
</organism>
<dbReference type="STRING" id="1227493.C483_09274"/>
<comment type="caution">
    <text evidence="2">The sequence shown here is derived from an EMBL/GenBank/DDBJ whole genome shotgun (WGS) entry which is preliminary data.</text>
</comment>
<keyword evidence="3" id="KW-1185">Reference proteome</keyword>
<proteinExistence type="predicted"/>
<evidence type="ECO:0000313" key="2">
    <source>
        <dbReference type="EMBL" id="ELY91720.1"/>
    </source>
</evidence>
<protein>
    <submittedName>
        <fullName evidence="2">Uncharacterized protein</fullName>
    </submittedName>
</protein>
<gene>
    <name evidence="2" type="ORF">C483_09274</name>
</gene>
<reference evidence="2 3" key="1">
    <citation type="journal article" date="2014" name="PLoS Genet.">
        <title>Phylogenetically driven sequencing of extremely halophilic archaea reveals strategies for static and dynamic osmo-response.</title>
        <authorList>
            <person name="Becker E.A."/>
            <person name="Seitzer P.M."/>
            <person name="Tritt A."/>
            <person name="Larsen D."/>
            <person name="Krusor M."/>
            <person name="Yao A.I."/>
            <person name="Wu D."/>
            <person name="Madern D."/>
            <person name="Eisen J.A."/>
            <person name="Darling A.E."/>
            <person name="Facciotti M.T."/>
        </authorList>
    </citation>
    <scope>NUCLEOTIDE SEQUENCE [LARGE SCALE GENOMIC DNA]</scope>
    <source>
        <strain evidence="2 3">JCM 10989</strain>
    </source>
</reference>
<evidence type="ECO:0000256" key="1">
    <source>
        <dbReference type="SAM" id="MobiDB-lite"/>
    </source>
</evidence>
<dbReference type="Proteomes" id="UP000011519">
    <property type="component" value="Unassembled WGS sequence"/>
</dbReference>
<name>L9ZYX6_9EURY</name>
<evidence type="ECO:0000313" key="3">
    <source>
        <dbReference type="Proteomes" id="UP000011519"/>
    </source>
</evidence>
<sequence length="112" mass="12640">MNGVGGRGQRRETGLPDHATGSTRNHAAGRDSRGHDSGSGYGHRSGHDHGHGHAHNQTHSHDRATDHARRDLADIPWGDESVQFDADVDRIVERLYRRLDRKQRIERERRGL</sequence>
<dbReference type="PATRIC" id="fig|1227493.4.peg.1840"/>
<accession>L9ZYX6</accession>
<feature type="region of interest" description="Disordered" evidence="1">
    <location>
        <begin position="1"/>
        <end position="67"/>
    </location>
</feature>